<dbReference type="AlphaFoldDB" id="A0A9D3TGE7"/>
<dbReference type="InterPro" id="IPR011989">
    <property type="entry name" value="ARM-like"/>
</dbReference>
<evidence type="ECO:0008006" key="10">
    <source>
        <dbReference type="Google" id="ProtNLM"/>
    </source>
</evidence>
<organism evidence="8 9">
    <name type="scientific">Megalops atlanticus</name>
    <name type="common">Tarpon</name>
    <name type="synonym">Clupea gigantea</name>
    <dbReference type="NCBI Taxonomy" id="7932"/>
    <lineage>
        <taxon>Eukaryota</taxon>
        <taxon>Metazoa</taxon>
        <taxon>Chordata</taxon>
        <taxon>Craniata</taxon>
        <taxon>Vertebrata</taxon>
        <taxon>Euteleostomi</taxon>
        <taxon>Actinopterygii</taxon>
        <taxon>Neopterygii</taxon>
        <taxon>Teleostei</taxon>
        <taxon>Elopiformes</taxon>
        <taxon>Megalopidae</taxon>
        <taxon>Megalops</taxon>
    </lineage>
</organism>
<comment type="caution">
    <text evidence="8">The sequence shown here is derived from an EMBL/GenBank/DDBJ whole genome shotgun (WGS) entry which is preliminary data.</text>
</comment>
<dbReference type="InterPro" id="IPR028435">
    <property type="entry name" value="Plakophilin/d_Catenin"/>
</dbReference>
<evidence type="ECO:0000256" key="1">
    <source>
        <dbReference type="ARBA" id="ARBA00004282"/>
    </source>
</evidence>
<dbReference type="EMBL" id="JAFDVH010000005">
    <property type="protein sequence ID" value="KAG7477815.1"/>
    <property type="molecule type" value="Genomic_DNA"/>
</dbReference>
<dbReference type="InterPro" id="IPR016024">
    <property type="entry name" value="ARM-type_fold"/>
</dbReference>
<evidence type="ECO:0000256" key="3">
    <source>
        <dbReference type="ARBA" id="ARBA00022737"/>
    </source>
</evidence>
<keyword evidence="5" id="KW-0965">Cell junction</keyword>
<dbReference type="GO" id="GO:0098609">
    <property type="term" value="P:cell-cell adhesion"/>
    <property type="evidence" value="ECO:0007669"/>
    <property type="project" value="InterPro"/>
</dbReference>
<protein>
    <recommendedName>
        <fullName evidence="10">Plakophilin 1</fullName>
    </recommendedName>
</protein>
<gene>
    <name evidence="8" type="ORF">MATL_G00073610</name>
</gene>
<reference evidence="8" key="1">
    <citation type="submission" date="2021-01" db="EMBL/GenBank/DDBJ databases">
        <authorList>
            <person name="Zahm M."/>
            <person name="Roques C."/>
            <person name="Cabau C."/>
            <person name="Klopp C."/>
            <person name="Donnadieu C."/>
            <person name="Jouanno E."/>
            <person name="Lampietro C."/>
            <person name="Louis A."/>
            <person name="Herpin A."/>
            <person name="Echchiki A."/>
            <person name="Berthelot C."/>
            <person name="Parey E."/>
            <person name="Roest-Crollius H."/>
            <person name="Braasch I."/>
            <person name="Postlethwait J."/>
            <person name="Bobe J."/>
            <person name="Montfort J."/>
            <person name="Bouchez O."/>
            <person name="Begum T."/>
            <person name="Mejri S."/>
            <person name="Adams A."/>
            <person name="Chen W.-J."/>
            <person name="Guiguen Y."/>
        </authorList>
    </citation>
    <scope>NUCLEOTIDE SEQUENCE</scope>
    <source>
        <strain evidence="8">YG-15Mar2019-1</strain>
        <tissue evidence="8">Brain</tissue>
    </source>
</reference>
<dbReference type="PANTHER" id="PTHR10372">
    <property type="entry name" value="PLAKOPHILLIN-RELATED"/>
    <property type="match status" value="1"/>
</dbReference>
<dbReference type="GO" id="GO:0005912">
    <property type="term" value="C:adherens junction"/>
    <property type="evidence" value="ECO:0007669"/>
    <property type="project" value="TreeGrafter"/>
</dbReference>
<evidence type="ECO:0000256" key="6">
    <source>
        <dbReference type="PROSITE-ProRule" id="PRU00259"/>
    </source>
</evidence>
<comment type="subcellular location">
    <subcellularLocation>
        <location evidence="1">Cell junction</location>
    </subcellularLocation>
</comment>
<sequence length="741" mass="80422">MTLEPLRSTTYIRQVEETSLAVPSDNKLRSGQQRVQEQVHTINRSRSRYSKSGSGSLSPTSPQSQSVFSEFRAFKFSPATLNGSIYSRGSTSGMTGYMKSARPQQSFPPSSFHVKGNTIRRTISTSSQWEKRFVPVSPGPGGSLGSRPPARANGLKPSRSEPDLVPVSIVMQPSFSNHRSQHKRSSNGISQVLGNSSGQFVRNGSQFVKNGFSQYVTSQTPITGAPSNLCNTESKLSIPKLKSEPIGVNSEGKTVDITMKEAVEYLSSQDENYQHCGASFIQHSAFKDSSAKQEVFRLKGIPALVALLRSPSTQVQETVSAALRNLVFKDNSNKQEVQRCGGIAEALLLLKETDSSETQKQLTGLLWNLSAEDSLKPELVGSAMPVLTESIVVPFTGSAGQRANNNLDPEAFYNATACLRNLSCAKKGNRQALRNCRGLIDSLVSYVQACVAADRPDDKSVENCVCVLHNLTYQLETEAPSHFSKITALAGSPTRSCARRPSSSSVGCFSQQSSKVPQETHFDYPVIEDSNPKGLGWLFHSKTMQTYLTLLSSSQKNDTLEACVGALQNLTTNKGIVSNVMSQTIVQKLNGLQHISPLLQASNRSLQSKATGLVGNLSRNSQLHSSMARQVLPQLVGFLNSAAKNTPDSDDAMATACQTVGTLLVAEPDMGKKLVNNTFINSLNEISRNIYFPQASKAAALLLYGLWAEKNFQGFLKRQGMQKGSFVNDITTSAHKSLQVI</sequence>
<dbReference type="OrthoDB" id="3245100at2759"/>
<keyword evidence="3" id="KW-0677">Repeat</keyword>
<dbReference type="GO" id="GO:0005886">
    <property type="term" value="C:plasma membrane"/>
    <property type="evidence" value="ECO:0007669"/>
    <property type="project" value="TreeGrafter"/>
</dbReference>
<feature type="compositionally biased region" description="Polar residues" evidence="7">
    <location>
        <begin position="29"/>
        <end position="42"/>
    </location>
</feature>
<dbReference type="Proteomes" id="UP001046870">
    <property type="component" value="Chromosome 5"/>
</dbReference>
<dbReference type="GO" id="GO:0005737">
    <property type="term" value="C:cytoplasm"/>
    <property type="evidence" value="ECO:0007669"/>
    <property type="project" value="TreeGrafter"/>
</dbReference>
<dbReference type="SUPFAM" id="SSF48371">
    <property type="entry name" value="ARM repeat"/>
    <property type="match status" value="1"/>
</dbReference>
<feature type="region of interest" description="Disordered" evidence="7">
    <location>
        <begin position="96"/>
        <end position="163"/>
    </location>
</feature>
<evidence type="ECO:0000256" key="2">
    <source>
        <dbReference type="ARBA" id="ARBA00005462"/>
    </source>
</evidence>
<feature type="compositionally biased region" description="Polar residues" evidence="7">
    <location>
        <begin position="119"/>
        <end position="128"/>
    </location>
</feature>
<dbReference type="Pfam" id="PF00514">
    <property type="entry name" value="Arm"/>
    <property type="match status" value="2"/>
</dbReference>
<name>A0A9D3TGE7_MEGAT</name>
<evidence type="ECO:0000256" key="5">
    <source>
        <dbReference type="ARBA" id="ARBA00022949"/>
    </source>
</evidence>
<comment type="similarity">
    <text evidence="2">Belongs to the beta-catenin family.</text>
</comment>
<feature type="compositionally biased region" description="Low complexity" evidence="7">
    <location>
        <begin position="50"/>
        <end position="64"/>
    </location>
</feature>
<dbReference type="SMART" id="SM00185">
    <property type="entry name" value="ARM"/>
    <property type="match status" value="7"/>
</dbReference>
<dbReference type="InterPro" id="IPR000225">
    <property type="entry name" value="Armadillo"/>
</dbReference>
<evidence type="ECO:0000313" key="8">
    <source>
        <dbReference type="EMBL" id="KAG7477815.1"/>
    </source>
</evidence>
<dbReference type="GO" id="GO:0005634">
    <property type="term" value="C:nucleus"/>
    <property type="evidence" value="ECO:0007669"/>
    <property type="project" value="TreeGrafter"/>
</dbReference>
<dbReference type="PANTHER" id="PTHR10372:SF3">
    <property type="entry name" value="PLAKOPHILIN-1"/>
    <property type="match status" value="1"/>
</dbReference>
<dbReference type="Gene3D" id="1.25.10.10">
    <property type="entry name" value="Leucine-rich Repeat Variant"/>
    <property type="match status" value="1"/>
</dbReference>
<feature type="region of interest" description="Disordered" evidence="7">
    <location>
        <begin position="22"/>
        <end position="64"/>
    </location>
</feature>
<proteinExistence type="inferred from homology"/>
<evidence type="ECO:0000256" key="7">
    <source>
        <dbReference type="SAM" id="MobiDB-lite"/>
    </source>
</evidence>
<accession>A0A9D3TGE7</accession>
<keyword evidence="9" id="KW-1185">Reference proteome</keyword>
<keyword evidence="4" id="KW-0130">Cell adhesion</keyword>
<feature type="repeat" description="ARM" evidence="6">
    <location>
        <begin position="299"/>
        <end position="341"/>
    </location>
</feature>
<evidence type="ECO:0000256" key="4">
    <source>
        <dbReference type="ARBA" id="ARBA00022889"/>
    </source>
</evidence>
<evidence type="ECO:0000313" key="9">
    <source>
        <dbReference type="Proteomes" id="UP001046870"/>
    </source>
</evidence>
<dbReference type="PROSITE" id="PS50176">
    <property type="entry name" value="ARM_REPEAT"/>
    <property type="match status" value="1"/>
</dbReference>